<dbReference type="AlphaFoldDB" id="A0A3G1AZM1"/>
<dbReference type="GeneID" id="24875149"/>
<evidence type="ECO:0000313" key="2">
    <source>
        <dbReference type="Proteomes" id="UP000266745"/>
    </source>
</evidence>
<sequence length="83" mass="9570">MTKIQTLDEFKKIKNVEFGLIVVCNKTNTLHQSNCQTLKDEDFTKSEYYWFATISLAEKSFDVMVCDSCKPEQSIVFVATTVF</sequence>
<dbReference type="EMBL" id="CP011097">
    <property type="protein sequence ID" value="AJZ75348.1"/>
    <property type="molecule type" value="Genomic_DNA"/>
</dbReference>
<gene>
    <name evidence="1" type="ORF">SU86_001960</name>
</gene>
<dbReference type="Proteomes" id="UP000266745">
    <property type="component" value="Chromosome"/>
</dbReference>
<protein>
    <submittedName>
        <fullName evidence="1">Uncharacterized protein</fullName>
    </submittedName>
</protein>
<reference evidence="1 2" key="1">
    <citation type="journal article" date="2016" name="Sci. Rep.">
        <title>A novel ammonia-oxidizing archaeon from wastewater treatment plant: Its enrichment, physiological and genomic characteristics.</title>
        <authorList>
            <person name="Li Y."/>
            <person name="Ding K."/>
            <person name="Wen X."/>
            <person name="Zhang B."/>
            <person name="Shen B."/>
            <person name="Yang Y."/>
        </authorList>
    </citation>
    <scope>NUCLEOTIDE SEQUENCE [LARGE SCALE GENOMIC DNA]</scope>
    <source>
        <strain evidence="1 2">SAT1</strain>
    </source>
</reference>
<keyword evidence="2" id="KW-1185">Reference proteome</keyword>
<dbReference type="RefSeq" id="WP_048187888.1">
    <property type="nucleotide sequence ID" value="NZ_CP011097.1"/>
</dbReference>
<accession>A0A3G1AZM1</accession>
<dbReference type="OrthoDB" id="11832at2157"/>
<name>A0A3G1AZM1_9ARCH</name>
<evidence type="ECO:0000313" key="1">
    <source>
        <dbReference type="EMBL" id="AJZ75348.1"/>
    </source>
</evidence>
<proteinExistence type="predicted"/>
<dbReference type="KEGG" id="tah:SU86_001960"/>
<organism evidence="1 2">
    <name type="scientific">Candidatus Nitrosotenuis cloacae</name>
    <dbReference type="NCBI Taxonomy" id="1603555"/>
    <lineage>
        <taxon>Archaea</taxon>
        <taxon>Nitrososphaerota</taxon>
        <taxon>Candidatus Nitrosotenuis</taxon>
    </lineage>
</organism>